<feature type="transmembrane region" description="Helical" evidence="1">
    <location>
        <begin position="69"/>
        <end position="89"/>
    </location>
</feature>
<evidence type="ECO:0000313" key="2">
    <source>
        <dbReference type="EMBL" id="MFC5002667.1"/>
    </source>
</evidence>
<keyword evidence="1" id="KW-0812">Transmembrane</keyword>
<feature type="transmembrane region" description="Helical" evidence="1">
    <location>
        <begin position="101"/>
        <end position="125"/>
    </location>
</feature>
<reference evidence="3" key="1">
    <citation type="journal article" date="2019" name="Int. J. Syst. Evol. Microbiol.">
        <title>The Global Catalogue of Microorganisms (GCM) 10K type strain sequencing project: providing services to taxonomists for standard genome sequencing and annotation.</title>
        <authorList>
            <consortium name="The Broad Institute Genomics Platform"/>
            <consortium name="The Broad Institute Genome Sequencing Center for Infectious Disease"/>
            <person name="Wu L."/>
            <person name="Ma J."/>
        </authorList>
    </citation>
    <scope>NUCLEOTIDE SEQUENCE [LARGE SCALE GENOMIC DNA]</scope>
    <source>
        <strain evidence="3">CGMCC 4.7152</strain>
    </source>
</reference>
<keyword evidence="1" id="KW-1133">Transmembrane helix</keyword>
<comment type="caution">
    <text evidence="2">The sequence shown here is derived from an EMBL/GenBank/DDBJ whole genome shotgun (WGS) entry which is preliminary data.</text>
</comment>
<evidence type="ECO:0000256" key="1">
    <source>
        <dbReference type="SAM" id="Phobius"/>
    </source>
</evidence>
<organism evidence="2 3">
    <name type="scientific">Dactylosporangium cerinum</name>
    <dbReference type="NCBI Taxonomy" id="1434730"/>
    <lineage>
        <taxon>Bacteria</taxon>
        <taxon>Bacillati</taxon>
        <taxon>Actinomycetota</taxon>
        <taxon>Actinomycetes</taxon>
        <taxon>Micromonosporales</taxon>
        <taxon>Micromonosporaceae</taxon>
        <taxon>Dactylosporangium</taxon>
    </lineage>
</organism>
<protein>
    <submittedName>
        <fullName evidence="2">Uncharacterized protein</fullName>
    </submittedName>
</protein>
<name>A0ABV9W1Y3_9ACTN</name>
<dbReference type="RefSeq" id="WP_380120965.1">
    <property type="nucleotide sequence ID" value="NZ_JBHSIU010000042.1"/>
</dbReference>
<proteinExistence type="predicted"/>
<dbReference type="Proteomes" id="UP001595912">
    <property type="component" value="Unassembled WGS sequence"/>
</dbReference>
<accession>A0ABV9W1Y3</accession>
<sequence>MDLVVLKPGLDDRDERIASAGLMGEHDGTVNVVRIVEGVSTDDRLWNEVVGELVTAGLHHPLKQPGRRLLIGAALVLIAMVAVYWQIFAGTGADEPGWLRWLVGIFAPPLCLGGALATDAVFAALERRANVRLLKLARRGVGYDYPASAGLVVALDGVDAITRTHPELARRLDVRQRRRRATPPVKSLREVLLEE</sequence>
<gene>
    <name evidence="2" type="ORF">ACFPIJ_33175</name>
</gene>
<keyword evidence="1" id="KW-0472">Membrane</keyword>
<evidence type="ECO:0000313" key="3">
    <source>
        <dbReference type="Proteomes" id="UP001595912"/>
    </source>
</evidence>
<keyword evidence="3" id="KW-1185">Reference proteome</keyword>
<dbReference type="EMBL" id="JBHSIU010000042">
    <property type="protein sequence ID" value="MFC5002667.1"/>
    <property type="molecule type" value="Genomic_DNA"/>
</dbReference>